<dbReference type="InterPro" id="IPR034193">
    <property type="entry name" value="PCSK9_ProteinaseK-like"/>
</dbReference>
<dbReference type="PROSITE" id="PS00138">
    <property type="entry name" value="SUBTILASE_SER"/>
    <property type="match status" value="1"/>
</dbReference>
<dbReference type="CDD" id="cd04077">
    <property type="entry name" value="Peptidases_S8_PCSK9_ProteinaseK_like"/>
    <property type="match status" value="1"/>
</dbReference>
<dbReference type="InterPro" id="IPR013783">
    <property type="entry name" value="Ig-like_fold"/>
</dbReference>
<evidence type="ECO:0000256" key="5">
    <source>
        <dbReference type="PROSITE-ProRule" id="PRU01240"/>
    </source>
</evidence>
<keyword evidence="3 5" id="KW-0378">Hydrolase</keyword>
<evidence type="ECO:0000313" key="10">
    <source>
        <dbReference type="Proteomes" id="UP000823521"/>
    </source>
</evidence>
<reference evidence="9 10" key="1">
    <citation type="submission" date="2019-12" db="EMBL/GenBank/DDBJ databases">
        <title>Whole genome sequencing of endophytic Actinobacterium Micromonospora sp. MPMI6T.</title>
        <authorList>
            <person name="Evv R."/>
            <person name="Podile A.R."/>
        </authorList>
    </citation>
    <scope>NUCLEOTIDE SEQUENCE [LARGE SCALE GENOMIC DNA]</scope>
    <source>
        <strain evidence="9 10">MPMI6</strain>
    </source>
</reference>
<comment type="caution">
    <text evidence="9">The sequence shown here is derived from an EMBL/GenBank/DDBJ whole genome shotgun (WGS) entry which is preliminary data.</text>
</comment>
<dbReference type="PANTHER" id="PTHR43806">
    <property type="entry name" value="PEPTIDASE S8"/>
    <property type="match status" value="1"/>
</dbReference>
<feature type="active site" description="Charge relay system" evidence="5">
    <location>
        <position position="173"/>
    </location>
</feature>
<dbReference type="Pfam" id="PF05922">
    <property type="entry name" value="Inhibitor_I9"/>
    <property type="match status" value="1"/>
</dbReference>
<dbReference type="Proteomes" id="UP000823521">
    <property type="component" value="Unassembled WGS sequence"/>
</dbReference>
<dbReference type="Gene3D" id="3.40.50.200">
    <property type="entry name" value="Peptidase S8/S53 domain"/>
    <property type="match status" value="1"/>
</dbReference>
<dbReference type="PRINTS" id="PR00723">
    <property type="entry name" value="SUBTILISIN"/>
</dbReference>
<name>A0ABS3VM19_MICEH</name>
<dbReference type="InterPro" id="IPR015919">
    <property type="entry name" value="Cadherin-like_sf"/>
</dbReference>
<dbReference type="SUPFAM" id="SSF52743">
    <property type="entry name" value="Subtilisin-like"/>
    <property type="match status" value="1"/>
</dbReference>
<feature type="domain" description="Peptidase S8/S53" evidence="7">
    <location>
        <begin position="135"/>
        <end position="366"/>
    </location>
</feature>
<dbReference type="EMBL" id="WVUH01000029">
    <property type="protein sequence ID" value="MBO4205557.1"/>
    <property type="molecule type" value="Genomic_DNA"/>
</dbReference>
<dbReference type="Gene3D" id="2.60.40.10">
    <property type="entry name" value="Immunoglobulins"/>
    <property type="match status" value="1"/>
</dbReference>
<evidence type="ECO:0000256" key="4">
    <source>
        <dbReference type="ARBA" id="ARBA00022825"/>
    </source>
</evidence>
<keyword evidence="10" id="KW-1185">Reference proteome</keyword>
<evidence type="ECO:0000256" key="1">
    <source>
        <dbReference type="ARBA" id="ARBA00011073"/>
    </source>
</evidence>
<dbReference type="InterPro" id="IPR037045">
    <property type="entry name" value="S8pro/Inhibitor_I9_sf"/>
</dbReference>
<dbReference type="InterPro" id="IPR000209">
    <property type="entry name" value="Peptidase_S8/S53_dom"/>
</dbReference>
<dbReference type="InterPro" id="IPR015500">
    <property type="entry name" value="Peptidase_S8_subtilisin-rel"/>
</dbReference>
<evidence type="ECO:0000256" key="3">
    <source>
        <dbReference type="ARBA" id="ARBA00022801"/>
    </source>
</evidence>
<comment type="similarity">
    <text evidence="1 5 6">Belongs to the peptidase S8 family.</text>
</comment>
<dbReference type="SUPFAM" id="SSF54897">
    <property type="entry name" value="Protease propeptides/inhibitors"/>
    <property type="match status" value="1"/>
</dbReference>
<evidence type="ECO:0000259" key="7">
    <source>
        <dbReference type="Pfam" id="PF00082"/>
    </source>
</evidence>
<evidence type="ECO:0000259" key="8">
    <source>
        <dbReference type="Pfam" id="PF05922"/>
    </source>
</evidence>
<dbReference type="PROSITE" id="PS51892">
    <property type="entry name" value="SUBTILASE"/>
    <property type="match status" value="1"/>
</dbReference>
<dbReference type="InterPro" id="IPR023827">
    <property type="entry name" value="Peptidase_S8_Asp-AS"/>
</dbReference>
<organism evidence="9 10">
    <name type="scientific">Micromonospora echinofusca</name>
    <dbReference type="NCBI Taxonomy" id="47858"/>
    <lineage>
        <taxon>Bacteria</taxon>
        <taxon>Bacillati</taxon>
        <taxon>Actinomycetota</taxon>
        <taxon>Actinomycetes</taxon>
        <taxon>Micromonosporales</taxon>
        <taxon>Micromonosporaceae</taxon>
        <taxon>Micromonospora</taxon>
    </lineage>
</organism>
<sequence>MVLAISATAGAAPAESTIRGDRNPNAIKDSYIVVFKDTAAGTARAVDTLTNRLVTRHRARVDHTYRHVLRGFAGTFDARTARRIAAEPEVAYVEQNGTVHAVGTQNNPPSWGLNRIDQRNLPLDTTYTYPNTAAGVTAYIIDTGIRTTHSDFGGRAVWGTNTVDTNSTDCNGHGTHVAGTVGGNAYGVAKGVRLVAVKVLDCAGSGSFAAVAAGVDWVTGNHTSGPAVANMSLGGSGSNTTLESAVRSSIADGVVYAIAAGNSSSDACNFTPARVAEAITVNASTSGDARASFSNYGTCTDIYAPGAGITSAWSSSDTATNTISGTSMAAPHVAGGAALILGGAPGLTPAQVASTMFGNATPNKITDAGSGSPNRLLYVNTGGGTPGGPSVNNPGNQSGRKNVAVSLQMTASGGTTPYTWSATGLPAGLSINSSTGLITGTPSTAANYSVTVTASDSGSRTGSTSFSWTITENLDGTWACSVPAGYTWDRVTNDLNRCNPSGWAYTYHLRAPADNITVCSVPSGYTWDRVTNDLSVCSPSNFAYSYHLRVPAVGLWACSVPSGWSYSQTMNQLSVCSPSNFANSYRLSQ</sequence>
<feature type="active site" description="Charge relay system" evidence="5">
    <location>
        <position position="142"/>
    </location>
</feature>
<protein>
    <submittedName>
        <fullName evidence="9">S8 family serine peptidase</fullName>
    </submittedName>
</protein>
<evidence type="ECO:0000256" key="6">
    <source>
        <dbReference type="RuleBase" id="RU003355"/>
    </source>
</evidence>
<dbReference type="SUPFAM" id="SSF49313">
    <property type="entry name" value="Cadherin-like"/>
    <property type="match status" value="1"/>
</dbReference>
<dbReference type="Pfam" id="PF00082">
    <property type="entry name" value="Peptidase_S8"/>
    <property type="match status" value="1"/>
</dbReference>
<gene>
    <name evidence="9" type="ORF">GSF22_05960</name>
</gene>
<dbReference type="PROSITE" id="PS00137">
    <property type="entry name" value="SUBTILASE_HIS"/>
    <property type="match status" value="1"/>
</dbReference>
<keyword evidence="4 5" id="KW-0720">Serine protease</keyword>
<dbReference type="InterPro" id="IPR010259">
    <property type="entry name" value="S8pro/Inhibitor_I9"/>
</dbReference>
<dbReference type="InterPro" id="IPR036852">
    <property type="entry name" value="Peptidase_S8/S53_dom_sf"/>
</dbReference>
<dbReference type="Pfam" id="PF05345">
    <property type="entry name" value="He_PIG"/>
    <property type="match status" value="1"/>
</dbReference>
<dbReference type="InterPro" id="IPR050131">
    <property type="entry name" value="Peptidase_S8_subtilisin-like"/>
</dbReference>
<dbReference type="Gene3D" id="3.30.70.80">
    <property type="entry name" value="Peptidase S8 propeptide/proteinase inhibitor I9"/>
    <property type="match status" value="1"/>
</dbReference>
<dbReference type="InterPro" id="IPR023828">
    <property type="entry name" value="Peptidase_S8_Ser-AS"/>
</dbReference>
<accession>A0ABS3VM19</accession>
<feature type="active site" description="Charge relay system" evidence="5">
    <location>
        <position position="327"/>
    </location>
</feature>
<dbReference type="PROSITE" id="PS00136">
    <property type="entry name" value="SUBTILASE_ASP"/>
    <property type="match status" value="1"/>
</dbReference>
<dbReference type="PANTHER" id="PTHR43806:SF11">
    <property type="entry name" value="CEREVISIN-RELATED"/>
    <property type="match status" value="1"/>
</dbReference>
<evidence type="ECO:0000313" key="9">
    <source>
        <dbReference type="EMBL" id="MBO4205557.1"/>
    </source>
</evidence>
<proteinExistence type="inferred from homology"/>
<keyword evidence="2 5" id="KW-0645">Protease</keyword>
<dbReference type="InterPro" id="IPR022398">
    <property type="entry name" value="Peptidase_S8_His-AS"/>
</dbReference>
<evidence type="ECO:0000256" key="2">
    <source>
        <dbReference type="ARBA" id="ARBA00022670"/>
    </source>
</evidence>
<feature type="domain" description="Inhibitor I9" evidence="8">
    <location>
        <begin position="30"/>
        <end position="100"/>
    </location>
</feature>